<protein>
    <submittedName>
        <fullName evidence="8">RNA polymerase sigma-70 factor (ECF subfamily)</fullName>
    </submittedName>
</protein>
<dbReference type="AlphaFoldDB" id="A0A4Q7L4R0"/>
<dbReference type="InterPro" id="IPR007627">
    <property type="entry name" value="RNA_pol_sigma70_r2"/>
</dbReference>
<dbReference type="InterPro" id="IPR013249">
    <property type="entry name" value="RNA_pol_sigma70_r4_t2"/>
</dbReference>
<sequence>MDDATDDELARRAAAGDKHALDELLRRIRPAVLSRCAKMLQYWADAEEACQDALWAVAKDITTFEGRSKFSTWLYRVVVNSLRQTYTKLKRKSLEHPTEELPQRPDPRTTSVIAGSRIDLLEALDKLERRSPELTAPFVLRDLADWQYNDIAEQLRLPLSTIKFRIHEARNAIKRHMKETS</sequence>
<dbReference type="InterPro" id="IPR013324">
    <property type="entry name" value="RNA_pol_sigma_r3/r4-like"/>
</dbReference>
<dbReference type="Pfam" id="PF08281">
    <property type="entry name" value="Sigma70_r4_2"/>
    <property type="match status" value="1"/>
</dbReference>
<dbReference type="Gene3D" id="1.10.10.10">
    <property type="entry name" value="Winged helix-like DNA-binding domain superfamily/Winged helix DNA-binding domain"/>
    <property type="match status" value="1"/>
</dbReference>
<dbReference type="InterPro" id="IPR039425">
    <property type="entry name" value="RNA_pol_sigma-70-like"/>
</dbReference>
<gene>
    <name evidence="8" type="ORF">EV193_102751</name>
</gene>
<dbReference type="NCBIfam" id="TIGR02937">
    <property type="entry name" value="sigma70-ECF"/>
    <property type="match status" value="1"/>
</dbReference>
<keyword evidence="9" id="KW-1185">Reference proteome</keyword>
<dbReference type="Gene3D" id="1.10.1740.10">
    <property type="match status" value="1"/>
</dbReference>
<accession>A0A4Q7L4R0</accession>
<feature type="domain" description="RNA polymerase sigma-70 region 2" evidence="6">
    <location>
        <begin position="24"/>
        <end position="91"/>
    </location>
</feature>
<organism evidence="8 9">
    <name type="scientific">Herbihabitans rhizosphaerae</name>
    <dbReference type="NCBI Taxonomy" id="1872711"/>
    <lineage>
        <taxon>Bacteria</taxon>
        <taxon>Bacillati</taxon>
        <taxon>Actinomycetota</taxon>
        <taxon>Actinomycetes</taxon>
        <taxon>Pseudonocardiales</taxon>
        <taxon>Pseudonocardiaceae</taxon>
        <taxon>Herbihabitans</taxon>
    </lineage>
</organism>
<dbReference type="GO" id="GO:0016987">
    <property type="term" value="F:sigma factor activity"/>
    <property type="evidence" value="ECO:0007669"/>
    <property type="project" value="UniProtKB-KW"/>
</dbReference>
<keyword evidence="2" id="KW-0805">Transcription regulation</keyword>
<dbReference type="GO" id="GO:0003677">
    <property type="term" value="F:DNA binding"/>
    <property type="evidence" value="ECO:0007669"/>
    <property type="project" value="UniProtKB-KW"/>
</dbReference>
<keyword evidence="5" id="KW-0804">Transcription</keyword>
<evidence type="ECO:0000256" key="5">
    <source>
        <dbReference type="ARBA" id="ARBA00023163"/>
    </source>
</evidence>
<keyword evidence="4" id="KW-0238">DNA-binding</keyword>
<evidence type="ECO:0000256" key="2">
    <source>
        <dbReference type="ARBA" id="ARBA00023015"/>
    </source>
</evidence>
<dbReference type="Proteomes" id="UP000294257">
    <property type="component" value="Unassembled WGS sequence"/>
</dbReference>
<dbReference type="EMBL" id="SGWQ01000002">
    <property type="protein sequence ID" value="RZS43770.1"/>
    <property type="molecule type" value="Genomic_DNA"/>
</dbReference>
<dbReference type="SUPFAM" id="SSF88946">
    <property type="entry name" value="Sigma2 domain of RNA polymerase sigma factors"/>
    <property type="match status" value="1"/>
</dbReference>
<evidence type="ECO:0000256" key="4">
    <source>
        <dbReference type="ARBA" id="ARBA00023125"/>
    </source>
</evidence>
<evidence type="ECO:0000259" key="7">
    <source>
        <dbReference type="Pfam" id="PF08281"/>
    </source>
</evidence>
<dbReference type="InterPro" id="IPR036388">
    <property type="entry name" value="WH-like_DNA-bd_sf"/>
</dbReference>
<evidence type="ECO:0000313" key="9">
    <source>
        <dbReference type="Proteomes" id="UP000294257"/>
    </source>
</evidence>
<dbReference type="InterPro" id="IPR013325">
    <property type="entry name" value="RNA_pol_sigma_r2"/>
</dbReference>
<evidence type="ECO:0000256" key="3">
    <source>
        <dbReference type="ARBA" id="ARBA00023082"/>
    </source>
</evidence>
<dbReference type="Pfam" id="PF04542">
    <property type="entry name" value="Sigma70_r2"/>
    <property type="match status" value="1"/>
</dbReference>
<dbReference type="SUPFAM" id="SSF88659">
    <property type="entry name" value="Sigma3 and sigma4 domains of RNA polymerase sigma factors"/>
    <property type="match status" value="1"/>
</dbReference>
<reference evidence="8 9" key="1">
    <citation type="submission" date="2019-02" db="EMBL/GenBank/DDBJ databases">
        <title>Genomic Encyclopedia of Type Strains, Phase IV (KMG-IV): sequencing the most valuable type-strain genomes for metagenomic binning, comparative biology and taxonomic classification.</title>
        <authorList>
            <person name="Goeker M."/>
        </authorList>
    </citation>
    <scope>NUCLEOTIDE SEQUENCE [LARGE SCALE GENOMIC DNA]</scope>
    <source>
        <strain evidence="8 9">DSM 101727</strain>
    </source>
</reference>
<evidence type="ECO:0000313" key="8">
    <source>
        <dbReference type="EMBL" id="RZS43770.1"/>
    </source>
</evidence>
<dbReference type="InterPro" id="IPR014284">
    <property type="entry name" value="RNA_pol_sigma-70_dom"/>
</dbReference>
<keyword evidence="3" id="KW-0731">Sigma factor</keyword>
<dbReference type="PANTHER" id="PTHR43133">
    <property type="entry name" value="RNA POLYMERASE ECF-TYPE SIGMA FACTO"/>
    <property type="match status" value="1"/>
</dbReference>
<comment type="similarity">
    <text evidence="1">Belongs to the sigma-70 factor family. ECF subfamily.</text>
</comment>
<evidence type="ECO:0000259" key="6">
    <source>
        <dbReference type="Pfam" id="PF04542"/>
    </source>
</evidence>
<dbReference type="PANTHER" id="PTHR43133:SF8">
    <property type="entry name" value="RNA POLYMERASE SIGMA FACTOR HI_1459-RELATED"/>
    <property type="match status" value="1"/>
</dbReference>
<name>A0A4Q7L4R0_9PSEU</name>
<dbReference type="GO" id="GO:0006352">
    <property type="term" value="P:DNA-templated transcription initiation"/>
    <property type="evidence" value="ECO:0007669"/>
    <property type="project" value="InterPro"/>
</dbReference>
<feature type="domain" description="RNA polymerase sigma factor 70 region 4 type 2" evidence="7">
    <location>
        <begin position="132"/>
        <end position="172"/>
    </location>
</feature>
<comment type="caution">
    <text evidence="8">The sequence shown here is derived from an EMBL/GenBank/DDBJ whole genome shotgun (WGS) entry which is preliminary data.</text>
</comment>
<proteinExistence type="inferred from homology"/>
<evidence type="ECO:0000256" key="1">
    <source>
        <dbReference type="ARBA" id="ARBA00010641"/>
    </source>
</evidence>